<dbReference type="RefSeq" id="WP_036560075.1">
    <property type="nucleotide sequence ID" value="NZ_JRNI01000038.1"/>
</dbReference>
<proteinExistence type="predicted"/>
<comment type="caution">
    <text evidence="2">The sequence shown here is derived from an EMBL/GenBank/DDBJ whole genome shotgun (WGS) entry which is preliminary data.</text>
</comment>
<dbReference type="AlphaFoldDB" id="A0A096AFJ0"/>
<sequence length="72" mass="8642">MPLQAGIYRHYKGQLYQVFRVVKHSETEEDLVYYQCLYGDYSYWVRPLAMFTEEVCDTEGRRVPRFALIKAL</sequence>
<dbReference type="eggNOG" id="COG4728">
    <property type="taxonomic scope" value="Bacteria"/>
</dbReference>
<dbReference type="EMBL" id="JRNI01000038">
    <property type="protein sequence ID" value="KGF29462.1"/>
    <property type="molecule type" value="Genomic_DNA"/>
</dbReference>
<dbReference type="Pfam" id="PF07866">
    <property type="entry name" value="DUF1653"/>
    <property type="match status" value="1"/>
</dbReference>
<protein>
    <recommendedName>
        <fullName evidence="1">DUF1653 domain-containing protein</fullName>
    </recommendedName>
</protein>
<dbReference type="InterPro" id="IPR037135">
    <property type="entry name" value="DUF1653-like_dom_sf"/>
</dbReference>
<dbReference type="InterPro" id="IPR023387">
    <property type="entry name" value="DUF1653-like_dom"/>
</dbReference>
<evidence type="ECO:0000313" key="2">
    <source>
        <dbReference type="EMBL" id="KGF29462.1"/>
    </source>
</evidence>
<dbReference type="Gene3D" id="2.30.30.320">
    <property type="entry name" value="DUF1653-like domain"/>
    <property type="match status" value="1"/>
</dbReference>
<gene>
    <name evidence="2" type="ORF">HMPREF2130_08755</name>
</gene>
<reference evidence="2 3" key="1">
    <citation type="submission" date="2014-07" db="EMBL/GenBank/DDBJ databases">
        <authorList>
            <person name="McCorrison J."/>
            <person name="Sanka R."/>
            <person name="Torralba M."/>
            <person name="Gillis M."/>
            <person name="Haft D.H."/>
            <person name="Methe B."/>
            <person name="Sutton G."/>
            <person name="Nelson K.E."/>
        </authorList>
    </citation>
    <scope>NUCLEOTIDE SEQUENCE [LARGE SCALE GENOMIC DNA]</scope>
    <source>
        <strain evidence="2 3">DNF00040</strain>
    </source>
</reference>
<feature type="domain" description="DUF1653" evidence="1">
    <location>
        <begin position="6"/>
        <end position="67"/>
    </location>
</feature>
<organism evidence="2 3">
    <name type="scientific">Oligella urethralis DNF00040</name>
    <dbReference type="NCBI Taxonomy" id="1401065"/>
    <lineage>
        <taxon>Bacteria</taxon>
        <taxon>Pseudomonadati</taxon>
        <taxon>Pseudomonadota</taxon>
        <taxon>Betaproteobacteria</taxon>
        <taxon>Burkholderiales</taxon>
        <taxon>Alcaligenaceae</taxon>
        <taxon>Oligella</taxon>
    </lineage>
</organism>
<evidence type="ECO:0000259" key="1">
    <source>
        <dbReference type="Pfam" id="PF07866"/>
    </source>
</evidence>
<keyword evidence="3" id="KW-1185">Reference proteome</keyword>
<evidence type="ECO:0000313" key="3">
    <source>
        <dbReference type="Proteomes" id="UP000029629"/>
    </source>
</evidence>
<dbReference type="OrthoDB" id="371169at2"/>
<name>A0A096AFJ0_9BURK</name>
<dbReference type="Proteomes" id="UP000029629">
    <property type="component" value="Unassembled WGS sequence"/>
</dbReference>
<accession>A0A096AFJ0</accession>